<dbReference type="EMBL" id="FNOT01000002">
    <property type="protein sequence ID" value="SDX55629.1"/>
    <property type="molecule type" value="Genomic_DNA"/>
</dbReference>
<dbReference type="Pfam" id="PF00326">
    <property type="entry name" value="Peptidase_S9"/>
    <property type="match status" value="1"/>
</dbReference>
<sequence>MTTHVDAAPADVEAAAALADALVDAWGSWGPNMTPDARCVAFISDRSGVPQVYIQDVVLDGQQPEARHIRLSDDPVVKVRWAADSRWLTCEVATDGGVRTAVWVVRPDGTDVRRVAGDAETHAELGPWTRSGHRFVITFPGTAEGAPTRSYLADPATGRLDPLAEGDLIHVLDVSLEERFIVVRDGERGQQFVVVVDRLTDEDLSVLPPGATGSTDVALIRPAPEDHSGPVYVYLASDVGLPRRQLIGVPFGPNGWRGEPRTLAARDDAELEFVDADDAGRLLLLVWNVAGRSELELMDTATGGRTPITGLPGLVAADPVLSRDGSSVVLGVQGPTRPRELWHLDTTTHAWTRVTSAPPLPRQRLVVPRLETFAGRDGLPLTGWLYRAPGHLKEPGPVAVYLHGGPEAQERPAFSPQHQALAAAGLTVFAPNIRGSSGFGREFVHADDLTGRYAAFADVLAAADHLVATGVADPERIAVTGRSYGGYLTLASLAFSPGVFAAGVDVCGMSDLVTFYRDSEPWIAAAAVSKYGHPERDRALLEDISPLASANLIDVPLLVVHGEHDTNVPIGEAHQIVAALRALDRPVEYLELPGEGHDYRRAHSRKRLTRTILGFLTAALNGAGRRPAGVPGTGSDAVPAGALPR</sequence>
<dbReference type="OrthoDB" id="128799at2"/>
<protein>
    <recommendedName>
        <fullName evidence="4">Acyl-peptide hydrolase</fullName>
    </recommendedName>
    <alternativeName>
        <fullName evidence="3">Acylaminoacyl-peptidase</fullName>
    </alternativeName>
</protein>
<keyword evidence="2" id="KW-0007">Acetylation</keyword>
<dbReference type="PANTHER" id="PTHR42776:SF27">
    <property type="entry name" value="DIPEPTIDYL PEPTIDASE FAMILY MEMBER 6"/>
    <property type="match status" value="1"/>
</dbReference>
<evidence type="ECO:0000256" key="1">
    <source>
        <dbReference type="ARBA" id="ARBA00022801"/>
    </source>
</evidence>
<evidence type="ECO:0000259" key="7">
    <source>
        <dbReference type="Pfam" id="PF00326"/>
    </source>
</evidence>
<dbReference type="PANTHER" id="PTHR42776">
    <property type="entry name" value="SERINE PEPTIDASE S9 FAMILY MEMBER"/>
    <property type="match status" value="1"/>
</dbReference>
<organism evidence="8 9">
    <name type="scientific">Geodermatophilus africanus</name>
    <dbReference type="NCBI Taxonomy" id="1137993"/>
    <lineage>
        <taxon>Bacteria</taxon>
        <taxon>Bacillati</taxon>
        <taxon>Actinomycetota</taxon>
        <taxon>Actinomycetes</taxon>
        <taxon>Geodermatophilales</taxon>
        <taxon>Geodermatophilaceae</taxon>
        <taxon>Geodermatophilus</taxon>
    </lineage>
</organism>
<name>A0A1H3CQC6_9ACTN</name>
<dbReference type="GO" id="GO:0004177">
    <property type="term" value="F:aminopeptidase activity"/>
    <property type="evidence" value="ECO:0007669"/>
    <property type="project" value="UniProtKB-KW"/>
</dbReference>
<dbReference type="SUPFAM" id="SSF53474">
    <property type="entry name" value="alpha/beta-Hydrolases"/>
    <property type="match status" value="1"/>
</dbReference>
<evidence type="ECO:0000256" key="4">
    <source>
        <dbReference type="ARBA" id="ARBA00032596"/>
    </source>
</evidence>
<dbReference type="InterPro" id="IPR029058">
    <property type="entry name" value="AB_hydrolase_fold"/>
</dbReference>
<keyword evidence="8" id="KW-0645">Protease</keyword>
<dbReference type="SUPFAM" id="SSF82171">
    <property type="entry name" value="DPP6 N-terminal domain-like"/>
    <property type="match status" value="1"/>
</dbReference>
<keyword evidence="8" id="KW-0031">Aminopeptidase</keyword>
<dbReference type="GO" id="GO:0004252">
    <property type="term" value="F:serine-type endopeptidase activity"/>
    <property type="evidence" value="ECO:0007669"/>
    <property type="project" value="InterPro"/>
</dbReference>
<dbReference type="InterPro" id="IPR011042">
    <property type="entry name" value="6-blade_b-propeller_TolB-like"/>
</dbReference>
<dbReference type="STRING" id="1137993.SAMN05660209_00688"/>
<dbReference type="Proteomes" id="UP000198921">
    <property type="component" value="Unassembled WGS sequence"/>
</dbReference>
<dbReference type="Gene3D" id="2.120.10.30">
    <property type="entry name" value="TolB, C-terminal domain"/>
    <property type="match status" value="2"/>
</dbReference>
<dbReference type="InterPro" id="IPR002471">
    <property type="entry name" value="Pept_S9_AS"/>
</dbReference>
<evidence type="ECO:0000256" key="3">
    <source>
        <dbReference type="ARBA" id="ARBA00032284"/>
    </source>
</evidence>
<dbReference type="GO" id="GO:0006508">
    <property type="term" value="P:proteolysis"/>
    <property type="evidence" value="ECO:0007669"/>
    <property type="project" value="InterPro"/>
</dbReference>
<evidence type="ECO:0000313" key="9">
    <source>
        <dbReference type="Proteomes" id="UP000198921"/>
    </source>
</evidence>
<dbReference type="PROSITE" id="PS00708">
    <property type="entry name" value="PRO_ENDOPEP_SER"/>
    <property type="match status" value="1"/>
</dbReference>
<comment type="function">
    <text evidence="5">This enzyme catalyzes the hydrolysis of the N-terminal peptide bond of an N-acetylated peptide to generate an N-acetylated amino acid and a peptide with a free N-terminus. It preferentially cleaves off Ac-Ala, Ac-Met and Ac-Ser. Also, involved in the degradation of oxidized and glycated proteins.</text>
</comment>
<feature type="domain" description="Peptidase S9 prolyl oligopeptidase catalytic" evidence="7">
    <location>
        <begin position="413"/>
        <end position="621"/>
    </location>
</feature>
<accession>A0A1H3CQC6</accession>
<dbReference type="PRINTS" id="PR00862">
    <property type="entry name" value="PROLIGOPTASE"/>
</dbReference>
<keyword evidence="9" id="KW-1185">Reference proteome</keyword>
<evidence type="ECO:0000313" key="8">
    <source>
        <dbReference type="EMBL" id="SDX55629.1"/>
    </source>
</evidence>
<gene>
    <name evidence="8" type="ORF">SAMN05660209_00688</name>
</gene>
<evidence type="ECO:0000256" key="2">
    <source>
        <dbReference type="ARBA" id="ARBA00022990"/>
    </source>
</evidence>
<evidence type="ECO:0000256" key="5">
    <source>
        <dbReference type="ARBA" id="ARBA00045885"/>
    </source>
</evidence>
<dbReference type="Gene3D" id="3.40.50.1820">
    <property type="entry name" value="alpha/beta hydrolase"/>
    <property type="match status" value="1"/>
</dbReference>
<dbReference type="AlphaFoldDB" id="A0A1H3CQC6"/>
<proteinExistence type="predicted"/>
<feature type="region of interest" description="Disordered" evidence="6">
    <location>
        <begin position="624"/>
        <end position="645"/>
    </location>
</feature>
<reference evidence="9" key="1">
    <citation type="submission" date="2016-10" db="EMBL/GenBank/DDBJ databases">
        <authorList>
            <person name="Varghese N."/>
            <person name="Submissions S."/>
        </authorList>
    </citation>
    <scope>NUCLEOTIDE SEQUENCE [LARGE SCALE GENOMIC DNA]</scope>
    <source>
        <strain evidence="9">DSM 45422</strain>
    </source>
</reference>
<dbReference type="InterPro" id="IPR001375">
    <property type="entry name" value="Peptidase_S9_cat"/>
</dbReference>
<keyword evidence="1" id="KW-0378">Hydrolase</keyword>
<dbReference type="RefSeq" id="WP_091151501.1">
    <property type="nucleotide sequence ID" value="NZ_FNOT01000002.1"/>
</dbReference>
<dbReference type="InterPro" id="IPR002470">
    <property type="entry name" value="Peptidase_S9A"/>
</dbReference>
<evidence type="ECO:0000256" key="6">
    <source>
        <dbReference type="SAM" id="MobiDB-lite"/>
    </source>
</evidence>